<reference evidence="4 5" key="1">
    <citation type="submission" date="2023-03" db="EMBL/GenBank/DDBJ databases">
        <title>High-quality genome of Scylla paramamosain provides insights in environmental adaptation.</title>
        <authorList>
            <person name="Zhang L."/>
        </authorList>
    </citation>
    <scope>NUCLEOTIDE SEQUENCE [LARGE SCALE GENOMIC DNA]</scope>
    <source>
        <strain evidence="4">LZ_2023a</strain>
        <tissue evidence="4">Muscle</tissue>
    </source>
</reference>
<dbReference type="Gene3D" id="3.40.50.300">
    <property type="entry name" value="P-loop containing nucleotide triphosphate hydrolases"/>
    <property type="match status" value="1"/>
</dbReference>
<dbReference type="Pfam" id="PF00685">
    <property type="entry name" value="Sulfotransfer_1"/>
    <property type="match status" value="1"/>
</dbReference>
<proteinExistence type="inferred from homology"/>
<keyword evidence="2" id="KW-0808">Transferase</keyword>
<sequence length="322" mass="37760">MLLDSGHKATLLEGEELAQQQKDFHGYKEGLLRLNPGRWLYTARFTKFANKIYNFKWKTGDVVVMTFPKCGTTWTQEIIWTMRNNVNFDHPLAMEPAMDRAPFLDCDMFLPEEIAPDSPFMAECPSFQRLCRGADPKDGVYLQIAAAIPEPRTIKTHLPFSLFHPSLLDTAKVVYVVRNPKDVFFSYLHHSRLLVDHGFVGSMKDFMKYFINGDLVYGAYDEHVKEAWERRDHPNLHLLFYEDLKANTLKELRKLSDFIGTELTDDELKKIAEYTSFDQMKARDNDKLKDFYNHDIWKKDGGFFRKGQKWWLEEKPSRGRHC</sequence>
<dbReference type="InterPro" id="IPR000863">
    <property type="entry name" value="Sulfotransferase_dom"/>
</dbReference>
<evidence type="ECO:0000256" key="2">
    <source>
        <dbReference type="ARBA" id="ARBA00022679"/>
    </source>
</evidence>
<evidence type="ECO:0000259" key="3">
    <source>
        <dbReference type="Pfam" id="PF00685"/>
    </source>
</evidence>
<protein>
    <recommendedName>
        <fullName evidence="3">Sulfotransferase domain-containing protein</fullName>
    </recommendedName>
</protein>
<comment type="caution">
    <text evidence="4">The sequence shown here is derived from an EMBL/GenBank/DDBJ whole genome shotgun (WGS) entry which is preliminary data.</text>
</comment>
<dbReference type="EMBL" id="JARAKH010000028">
    <property type="protein sequence ID" value="KAK8388367.1"/>
    <property type="molecule type" value="Genomic_DNA"/>
</dbReference>
<dbReference type="InterPro" id="IPR027417">
    <property type="entry name" value="P-loop_NTPase"/>
</dbReference>
<dbReference type="Proteomes" id="UP001487740">
    <property type="component" value="Unassembled WGS sequence"/>
</dbReference>
<dbReference type="AlphaFoldDB" id="A0AAW0TMQ4"/>
<dbReference type="PANTHER" id="PTHR11783">
    <property type="entry name" value="SULFOTRANSFERASE SULT"/>
    <property type="match status" value="1"/>
</dbReference>
<evidence type="ECO:0000313" key="4">
    <source>
        <dbReference type="EMBL" id="KAK8388368.1"/>
    </source>
</evidence>
<accession>A0AAW0TMQ4</accession>
<evidence type="ECO:0000313" key="5">
    <source>
        <dbReference type="Proteomes" id="UP001487740"/>
    </source>
</evidence>
<dbReference type="SUPFAM" id="SSF52540">
    <property type="entry name" value="P-loop containing nucleoside triphosphate hydrolases"/>
    <property type="match status" value="1"/>
</dbReference>
<organism evidence="4 5">
    <name type="scientific">Scylla paramamosain</name>
    <name type="common">Mud crab</name>
    <dbReference type="NCBI Taxonomy" id="85552"/>
    <lineage>
        <taxon>Eukaryota</taxon>
        <taxon>Metazoa</taxon>
        <taxon>Ecdysozoa</taxon>
        <taxon>Arthropoda</taxon>
        <taxon>Crustacea</taxon>
        <taxon>Multicrustacea</taxon>
        <taxon>Malacostraca</taxon>
        <taxon>Eumalacostraca</taxon>
        <taxon>Eucarida</taxon>
        <taxon>Decapoda</taxon>
        <taxon>Pleocyemata</taxon>
        <taxon>Brachyura</taxon>
        <taxon>Eubrachyura</taxon>
        <taxon>Portunoidea</taxon>
        <taxon>Portunidae</taxon>
        <taxon>Portuninae</taxon>
        <taxon>Scylla</taxon>
    </lineage>
</organism>
<gene>
    <name evidence="4" type="ORF">O3P69_020396</name>
</gene>
<keyword evidence="5" id="KW-1185">Reference proteome</keyword>
<name>A0AAW0TMQ4_SCYPA</name>
<dbReference type="EMBL" id="JARAKH010000028">
    <property type="protein sequence ID" value="KAK8388368.1"/>
    <property type="molecule type" value="Genomic_DNA"/>
</dbReference>
<comment type="similarity">
    <text evidence="1">Belongs to the sulfotransferase 1 family.</text>
</comment>
<evidence type="ECO:0000256" key="1">
    <source>
        <dbReference type="ARBA" id="ARBA00005771"/>
    </source>
</evidence>
<dbReference type="GO" id="GO:0008146">
    <property type="term" value="F:sulfotransferase activity"/>
    <property type="evidence" value="ECO:0007669"/>
    <property type="project" value="InterPro"/>
</dbReference>
<feature type="domain" description="Sulfotransferase" evidence="3">
    <location>
        <begin position="61"/>
        <end position="308"/>
    </location>
</feature>